<feature type="compositionally biased region" description="Acidic residues" evidence="7">
    <location>
        <begin position="157"/>
        <end position="166"/>
    </location>
</feature>
<feature type="compositionally biased region" description="Basic and acidic residues" evidence="7">
    <location>
        <begin position="167"/>
        <end position="221"/>
    </location>
</feature>
<feature type="compositionally biased region" description="Basic residues" evidence="7">
    <location>
        <begin position="316"/>
        <end position="330"/>
    </location>
</feature>
<dbReference type="PANTHER" id="PTHR36562">
    <property type="entry name" value="SERINE/ARGININE REPETITIVE MATRIX 2"/>
    <property type="match status" value="1"/>
</dbReference>
<keyword evidence="5" id="KW-0508">mRNA splicing</keyword>
<feature type="compositionally biased region" description="Basic residues" evidence="7">
    <location>
        <begin position="230"/>
        <end position="240"/>
    </location>
</feature>
<evidence type="ECO:0000256" key="1">
    <source>
        <dbReference type="ARBA" id="ARBA00004123"/>
    </source>
</evidence>
<feature type="compositionally biased region" description="Basic and acidic residues" evidence="7">
    <location>
        <begin position="763"/>
        <end position="778"/>
    </location>
</feature>
<accession>A0AAW2MB66</accession>
<dbReference type="EMBL" id="JACGWK010000011">
    <property type="protein sequence ID" value="KAL0327657.1"/>
    <property type="molecule type" value="Genomic_DNA"/>
</dbReference>
<gene>
    <name evidence="9" type="ORF">Sangu_1843700</name>
</gene>
<reference evidence="9" key="2">
    <citation type="journal article" date="2024" name="Plant">
        <title>Genomic evolution and insights into agronomic trait innovations of Sesamum species.</title>
        <authorList>
            <person name="Miao H."/>
            <person name="Wang L."/>
            <person name="Qu L."/>
            <person name="Liu H."/>
            <person name="Sun Y."/>
            <person name="Le M."/>
            <person name="Wang Q."/>
            <person name="Wei S."/>
            <person name="Zheng Y."/>
            <person name="Lin W."/>
            <person name="Duan Y."/>
            <person name="Cao H."/>
            <person name="Xiong S."/>
            <person name="Wang X."/>
            <person name="Wei L."/>
            <person name="Li C."/>
            <person name="Ma Q."/>
            <person name="Ju M."/>
            <person name="Zhao R."/>
            <person name="Li G."/>
            <person name="Mu C."/>
            <person name="Tian Q."/>
            <person name="Mei H."/>
            <person name="Zhang T."/>
            <person name="Gao T."/>
            <person name="Zhang H."/>
        </authorList>
    </citation>
    <scope>NUCLEOTIDE SEQUENCE</scope>
    <source>
        <strain evidence="9">G01</strain>
    </source>
</reference>
<sequence>MYNGIGLQTPRGSGTNGYIQSNKFFVKPKTNKVVTDSSRGFESGQGTAGVTRKPNKEILEHDRKRQIQLKLLVLEEKLIDQGYTDAEIAEKLDEARKSLEAKEDEDGGNNAVFSEKFSETQTHQVAARKERQMETLKAALGIESEADREKKLRDAEALDFEEDLEEGEQRNKKDGADSHKQHRKDARDEKDDLRKVARKNESGKDEIKGQRKEKTRRHDDSSDSDSIVKHGTKEKHKKDRRRVDTSDDSDGNVRKRKQESSRKHKKHETSSSDSDSESESGSDSGSHSESDYDKKYKKARGRYDPDDDYSSGGSPKSRKQKPKKPSKNKRHDSDDDSSDEGRDHKSKMSKSRKQDSYDKYSSGDSPKHHPKGNQTLKSREFDSDDDYDSDAGPKNRTGRSKEVSKSRRYDSDDEAYTDRLEEDERTRSKKMNQLQTRRPEDSSRDGGGKIRSRKQERVGGRYGPESDSDFEEATKKKRELQDRGEYELSAGRGRYGQESDSDFEGATKREESGKTEDDNHRSDDSIERTRHTDQNRDRVEGVKSLGRNRIGHGDDSGGRGGAKDYAHEIDIEDKQKNKASDGLDTFRKLEQLYKSKGDGSGDKREDITRGKRKAEDGSRDEQPEGKSRRRDSTKEIGYEATKDISDTQTKPYKHTEDNSKDSMPRRGGHSVDDGDTIRSRNESQHDNRRDNRDHESHGRSRRERGDDEDRRGRKHERDRDEESYKREREHQRVGEDRVSMKAEREGEYSLKKARYNEGRSSGRRYDGDRDDERRSRHR</sequence>
<feature type="region of interest" description="Disordered" evidence="7">
    <location>
        <begin position="99"/>
        <end position="778"/>
    </location>
</feature>
<dbReference type="GO" id="GO:0008380">
    <property type="term" value="P:RNA splicing"/>
    <property type="evidence" value="ECO:0007669"/>
    <property type="project" value="UniProtKB-KW"/>
</dbReference>
<evidence type="ECO:0000256" key="3">
    <source>
        <dbReference type="ARBA" id="ARBA00022664"/>
    </source>
</evidence>
<protein>
    <submittedName>
        <fullName evidence="9">Serine/arginine repetitive matrix protein 2</fullName>
    </submittedName>
</protein>
<evidence type="ECO:0000313" key="9">
    <source>
        <dbReference type="EMBL" id="KAL0327657.1"/>
    </source>
</evidence>
<feature type="domain" description="CWF21" evidence="8">
    <location>
        <begin position="59"/>
        <end position="104"/>
    </location>
</feature>
<dbReference type="GO" id="GO:0005681">
    <property type="term" value="C:spliceosomal complex"/>
    <property type="evidence" value="ECO:0007669"/>
    <property type="project" value="UniProtKB-KW"/>
</dbReference>
<feature type="compositionally biased region" description="Basic and acidic residues" evidence="7">
    <location>
        <begin position="145"/>
        <end position="156"/>
    </location>
</feature>
<feature type="compositionally biased region" description="Basic and acidic residues" evidence="7">
    <location>
        <begin position="399"/>
        <end position="426"/>
    </location>
</feature>
<evidence type="ECO:0000256" key="5">
    <source>
        <dbReference type="ARBA" id="ARBA00023187"/>
    </source>
</evidence>
<keyword evidence="6" id="KW-0539">Nucleus</keyword>
<feature type="compositionally biased region" description="Basic and acidic residues" evidence="7">
    <location>
        <begin position="437"/>
        <end position="459"/>
    </location>
</feature>
<comment type="subcellular location">
    <subcellularLocation>
        <location evidence="1">Nucleus</location>
    </subcellularLocation>
</comment>
<feature type="compositionally biased region" description="Basic and acidic residues" evidence="7">
    <location>
        <begin position="653"/>
        <end position="757"/>
    </location>
</feature>
<evidence type="ECO:0000256" key="7">
    <source>
        <dbReference type="SAM" id="MobiDB-lite"/>
    </source>
</evidence>
<dbReference type="Pfam" id="PF08312">
    <property type="entry name" value="cwf21"/>
    <property type="match status" value="1"/>
</dbReference>
<dbReference type="SMART" id="SM01115">
    <property type="entry name" value="cwf21"/>
    <property type="match status" value="1"/>
</dbReference>
<organism evidence="9">
    <name type="scientific">Sesamum angustifolium</name>
    <dbReference type="NCBI Taxonomy" id="2727405"/>
    <lineage>
        <taxon>Eukaryota</taxon>
        <taxon>Viridiplantae</taxon>
        <taxon>Streptophyta</taxon>
        <taxon>Embryophyta</taxon>
        <taxon>Tracheophyta</taxon>
        <taxon>Spermatophyta</taxon>
        <taxon>Magnoliopsida</taxon>
        <taxon>eudicotyledons</taxon>
        <taxon>Gunneridae</taxon>
        <taxon>Pentapetalae</taxon>
        <taxon>asterids</taxon>
        <taxon>lamiids</taxon>
        <taxon>Lamiales</taxon>
        <taxon>Pedaliaceae</taxon>
        <taxon>Sesamum</taxon>
    </lineage>
</organism>
<proteinExistence type="inferred from homology"/>
<dbReference type="GO" id="GO:0006397">
    <property type="term" value="P:mRNA processing"/>
    <property type="evidence" value="ECO:0007669"/>
    <property type="project" value="UniProtKB-KW"/>
</dbReference>
<comment type="similarity">
    <text evidence="2">Belongs to the CWC21 family.</text>
</comment>
<dbReference type="InterPro" id="IPR051372">
    <property type="entry name" value="CWC21"/>
</dbReference>
<comment type="caution">
    <text evidence="9">The sequence shown here is derived from an EMBL/GenBank/DDBJ whole genome shotgun (WGS) entry which is preliminary data.</text>
</comment>
<feature type="compositionally biased region" description="Basic and acidic residues" evidence="7">
    <location>
        <begin position="505"/>
        <end position="541"/>
    </location>
</feature>
<evidence type="ECO:0000259" key="8">
    <source>
        <dbReference type="SMART" id="SM01115"/>
    </source>
</evidence>
<evidence type="ECO:0000256" key="6">
    <source>
        <dbReference type="ARBA" id="ARBA00023242"/>
    </source>
</evidence>
<reference evidence="9" key="1">
    <citation type="submission" date="2020-06" db="EMBL/GenBank/DDBJ databases">
        <authorList>
            <person name="Li T."/>
            <person name="Hu X."/>
            <person name="Zhang T."/>
            <person name="Song X."/>
            <person name="Zhang H."/>
            <person name="Dai N."/>
            <person name="Sheng W."/>
            <person name="Hou X."/>
            <person name="Wei L."/>
        </authorList>
    </citation>
    <scope>NUCLEOTIDE SEQUENCE</scope>
    <source>
        <strain evidence="9">G01</strain>
        <tissue evidence="9">Leaf</tissue>
    </source>
</reference>
<name>A0AAW2MB66_9LAMI</name>
<feature type="compositionally biased region" description="Basic residues" evidence="7">
    <location>
        <begin position="254"/>
        <end position="267"/>
    </location>
</feature>
<dbReference type="AlphaFoldDB" id="A0AAW2MB66"/>
<dbReference type="InterPro" id="IPR013170">
    <property type="entry name" value="mRNA_splic_Cwf21_dom"/>
</dbReference>
<keyword evidence="4" id="KW-0747">Spliceosome</keyword>
<evidence type="ECO:0000256" key="4">
    <source>
        <dbReference type="ARBA" id="ARBA00022728"/>
    </source>
</evidence>
<evidence type="ECO:0000256" key="2">
    <source>
        <dbReference type="ARBA" id="ARBA00005954"/>
    </source>
</evidence>
<dbReference type="PANTHER" id="PTHR36562:SF5">
    <property type="entry name" value="SERINE_ARGININE REPETITIVE MATRIX 2"/>
    <property type="match status" value="1"/>
</dbReference>
<keyword evidence="3" id="KW-0507">mRNA processing</keyword>
<feature type="compositionally biased region" description="Basic and acidic residues" evidence="7">
    <location>
        <begin position="551"/>
        <end position="645"/>
    </location>
</feature>